<comment type="cofactor">
    <cofactor evidence="1">
        <name>Mg(2+)</name>
        <dbReference type="ChEBI" id="CHEBI:18420"/>
    </cofactor>
</comment>
<name>A0ABQ0AG00_9RHOB</name>
<evidence type="ECO:0000313" key="5">
    <source>
        <dbReference type="Proteomes" id="UP001441944"/>
    </source>
</evidence>
<dbReference type="EMBL" id="BAABWU010000001">
    <property type="protein sequence ID" value="GAA6194789.1"/>
    <property type="molecule type" value="Genomic_DNA"/>
</dbReference>
<dbReference type="PANTHER" id="PTHR43046">
    <property type="entry name" value="GDP-MANNOSE MANNOSYL HYDROLASE"/>
    <property type="match status" value="1"/>
</dbReference>
<dbReference type="GO" id="GO:0016787">
    <property type="term" value="F:hydrolase activity"/>
    <property type="evidence" value="ECO:0007669"/>
    <property type="project" value="UniProtKB-KW"/>
</dbReference>
<organism evidence="4 5">
    <name type="scientific">Pseudophaeobacter arcticus</name>
    <dbReference type="NCBI Taxonomy" id="385492"/>
    <lineage>
        <taxon>Bacteria</taxon>
        <taxon>Pseudomonadati</taxon>
        <taxon>Pseudomonadota</taxon>
        <taxon>Alphaproteobacteria</taxon>
        <taxon>Rhodobacterales</taxon>
        <taxon>Paracoccaceae</taxon>
        <taxon>Pseudophaeobacter</taxon>
    </lineage>
</organism>
<dbReference type="PROSITE" id="PS00893">
    <property type="entry name" value="NUDIX_BOX"/>
    <property type="match status" value="1"/>
</dbReference>
<comment type="caution">
    <text evidence="4">The sequence shown here is derived from an EMBL/GenBank/DDBJ whole genome shotgun (WGS) entry which is preliminary data.</text>
</comment>
<dbReference type="InterPro" id="IPR000086">
    <property type="entry name" value="NUDIX_hydrolase_dom"/>
</dbReference>
<dbReference type="RefSeq" id="WP_295449494.1">
    <property type="nucleotide sequence ID" value="NZ_BAABWU010000001.1"/>
</dbReference>
<keyword evidence="2 4" id="KW-0378">Hydrolase</keyword>
<dbReference type="InterPro" id="IPR015797">
    <property type="entry name" value="NUDIX_hydrolase-like_dom_sf"/>
</dbReference>
<dbReference type="CDD" id="cd04684">
    <property type="entry name" value="NUDIX_Hydrolase"/>
    <property type="match status" value="1"/>
</dbReference>
<feature type="domain" description="Nudix hydrolase" evidence="3">
    <location>
        <begin position="16"/>
        <end position="145"/>
    </location>
</feature>
<reference evidence="4 5" key="1">
    <citation type="submission" date="2024-04" db="EMBL/GenBank/DDBJ databases">
        <title>Draft genome sequence of Pseudophaeobacter arcticus NBRC 116598.</title>
        <authorList>
            <person name="Miyakawa T."/>
            <person name="Kusuya Y."/>
            <person name="Miura T."/>
        </authorList>
    </citation>
    <scope>NUCLEOTIDE SEQUENCE [LARGE SCALE GENOMIC DNA]</scope>
    <source>
        <strain evidence="4 5">SU-CL00105</strain>
    </source>
</reference>
<evidence type="ECO:0000313" key="4">
    <source>
        <dbReference type="EMBL" id="GAA6194789.1"/>
    </source>
</evidence>
<dbReference type="Pfam" id="PF00293">
    <property type="entry name" value="NUDIX"/>
    <property type="match status" value="1"/>
</dbReference>
<dbReference type="InterPro" id="IPR020084">
    <property type="entry name" value="NUDIX_hydrolase_CS"/>
</dbReference>
<evidence type="ECO:0000259" key="3">
    <source>
        <dbReference type="PROSITE" id="PS51462"/>
    </source>
</evidence>
<dbReference type="Proteomes" id="UP001441944">
    <property type="component" value="Unassembled WGS sequence"/>
</dbReference>
<dbReference type="PROSITE" id="PS51462">
    <property type="entry name" value="NUDIX"/>
    <property type="match status" value="1"/>
</dbReference>
<proteinExistence type="predicted"/>
<keyword evidence="5" id="KW-1185">Reference proteome</keyword>
<dbReference type="Gene3D" id="3.90.79.10">
    <property type="entry name" value="Nucleoside Triphosphate Pyrophosphohydrolase"/>
    <property type="match status" value="1"/>
</dbReference>
<evidence type="ECO:0000256" key="2">
    <source>
        <dbReference type="ARBA" id="ARBA00022801"/>
    </source>
</evidence>
<gene>
    <name evidence="4" type="ORF">NBRC116598_02330</name>
</gene>
<sequence>MIRRFGAVPRHNQRYQMRPGAYAILPRNGRFLLTCQMDPHPDIQLPGGGIDPGESPLPALHREVYEETGWSIAAPQRLGAFRRYTFMPEYDLWAEKLCHIYLARPLRKLGPPTESQHEAVWMSPEEAIQRLGNDGDRHFATLFYRRSQAKTQPKCSRPFLKG</sequence>
<accession>A0ABQ0AG00</accession>
<dbReference type="PANTHER" id="PTHR43046:SF2">
    <property type="entry name" value="8-OXO-DGTP DIPHOSPHATASE-RELATED"/>
    <property type="match status" value="1"/>
</dbReference>
<dbReference type="SUPFAM" id="SSF55811">
    <property type="entry name" value="Nudix"/>
    <property type="match status" value="1"/>
</dbReference>
<protein>
    <submittedName>
        <fullName evidence="4">NUDIX hydrolase</fullName>
    </submittedName>
</protein>
<evidence type="ECO:0000256" key="1">
    <source>
        <dbReference type="ARBA" id="ARBA00001946"/>
    </source>
</evidence>